<keyword evidence="3" id="KW-1185">Reference proteome</keyword>
<feature type="transmembrane region" description="Helical" evidence="1">
    <location>
        <begin position="36"/>
        <end position="56"/>
    </location>
</feature>
<feature type="transmembrane region" description="Helical" evidence="1">
    <location>
        <begin position="140"/>
        <end position="158"/>
    </location>
</feature>
<keyword evidence="1" id="KW-0472">Membrane</keyword>
<sequence>MESTGAWTAPPQVPAPARRGAAAAALRGLLARAADIAVGCVMAAMWLVNATSAALVAAKRVLGKDSRAATAAEQLFVAALCAAALLLYVAAFLLLWCVSNGDRQAEAREDKFGSGGQRRRSESTGSACLLDVVGPVTKHILIFLSMLILLGLLMQGLAPEKESCEGRVASVLADIGSFHYSVIFCFVVSPKFAILLWASRDKVDRG</sequence>
<dbReference type="Gramene" id="TVU00650">
    <property type="protein sequence ID" value="TVU00650"/>
    <property type="gene ID" value="EJB05_53919"/>
</dbReference>
<evidence type="ECO:0000313" key="2">
    <source>
        <dbReference type="EMBL" id="TVU00650.1"/>
    </source>
</evidence>
<organism evidence="2 3">
    <name type="scientific">Eragrostis curvula</name>
    <name type="common">weeping love grass</name>
    <dbReference type="NCBI Taxonomy" id="38414"/>
    <lineage>
        <taxon>Eukaryota</taxon>
        <taxon>Viridiplantae</taxon>
        <taxon>Streptophyta</taxon>
        <taxon>Embryophyta</taxon>
        <taxon>Tracheophyta</taxon>
        <taxon>Spermatophyta</taxon>
        <taxon>Magnoliopsida</taxon>
        <taxon>Liliopsida</taxon>
        <taxon>Poales</taxon>
        <taxon>Poaceae</taxon>
        <taxon>PACMAD clade</taxon>
        <taxon>Chloridoideae</taxon>
        <taxon>Eragrostideae</taxon>
        <taxon>Eragrostidinae</taxon>
        <taxon>Eragrostis</taxon>
    </lineage>
</organism>
<feature type="transmembrane region" description="Helical" evidence="1">
    <location>
        <begin position="76"/>
        <end position="98"/>
    </location>
</feature>
<keyword evidence="1" id="KW-0812">Transmembrane</keyword>
<evidence type="ECO:0000256" key="1">
    <source>
        <dbReference type="SAM" id="Phobius"/>
    </source>
</evidence>
<keyword evidence="1" id="KW-1133">Transmembrane helix</keyword>
<feature type="transmembrane region" description="Helical" evidence="1">
    <location>
        <begin position="178"/>
        <end position="198"/>
    </location>
</feature>
<protein>
    <submittedName>
        <fullName evidence="2">Uncharacterized protein</fullName>
    </submittedName>
</protein>
<comment type="caution">
    <text evidence="2">The sequence shown here is derived from an EMBL/GenBank/DDBJ whole genome shotgun (WGS) entry which is preliminary data.</text>
</comment>
<dbReference type="EMBL" id="RWGY01000563">
    <property type="protein sequence ID" value="TVU00650.1"/>
    <property type="molecule type" value="Genomic_DNA"/>
</dbReference>
<gene>
    <name evidence="2" type="ORF">EJB05_53919</name>
</gene>
<dbReference type="Proteomes" id="UP000324897">
    <property type="component" value="Unassembled WGS sequence"/>
</dbReference>
<name>A0A5J9SNV7_9POAL</name>
<accession>A0A5J9SNV7</accession>
<dbReference type="AlphaFoldDB" id="A0A5J9SNV7"/>
<proteinExistence type="predicted"/>
<reference evidence="2 3" key="1">
    <citation type="journal article" date="2019" name="Sci. Rep.">
        <title>A high-quality genome of Eragrostis curvula grass provides insights into Poaceae evolution and supports new strategies to enhance forage quality.</title>
        <authorList>
            <person name="Carballo J."/>
            <person name="Santos B.A.C.M."/>
            <person name="Zappacosta D."/>
            <person name="Garbus I."/>
            <person name="Selva J.P."/>
            <person name="Gallo C.A."/>
            <person name="Diaz A."/>
            <person name="Albertini E."/>
            <person name="Caccamo M."/>
            <person name="Echenique V."/>
        </authorList>
    </citation>
    <scope>NUCLEOTIDE SEQUENCE [LARGE SCALE GENOMIC DNA]</scope>
    <source>
        <strain evidence="3">cv. Victoria</strain>
        <tissue evidence="2">Leaf</tissue>
    </source>
</reference>
<evidence type="ECO:0000313" key="3">
    <source>
        <dbReference type="Proteomes" id="UP000324897"/>
    </source>
</evidence>